<name>A0A835HZU2_9MAGN</name>
<dbReference type="EMBL" id="JADFTS010000004">
    <property type="protein sequence ID" value="KAF9608084.1"/>
    <property type="molecule type" value="Genomic_DNA"/>
</dbReference>
<dbReference type="AlphaFoldDB" id="A0A835HZU2"/>
<proteinExistence type="predicted"/>
<organism evidence="2 3">
    <name type="scientific">Coptis chinensis</name>
    <dbReference type="NCBI Taxonomy" id="261450"/>
    <lineage>
        <taxon>Eukaryota</taxon>
        <taxon>Viridiplantae</taxon>
        <taxon>Streptophyta</taxon>
        <taxon>Embryophyta</taxon>
        <taxon>Tracheophyta</taxon>
        <taxon>Spermatophyta</taxon>
        <taxon>Magnoliopsida</taxon>
        <taxon>Ranunculales</taxon>
        <taxon>Ranunculaceae</taxon>
        <taxon>Coptidoideae</taxon>
        <taxon>Coptis</taxon>
    </lineage>
</organism>
<feature type="region of interest" description="Disordered" evidence="1">
    <location>
        <begin position="7"/>
        <end position="27"/>
    </location>
</feature>
<evidence type="ECO:0000313" key="2">
    <source>
        <dbReference type="EMBL" id="KAF9608084.1"/>
    </source>
</evidence>
<feature type="compositionally biased region" description="Acidic residues" evidence="1">
    <location>
        <begin position="8"/>
        <end position="17"/>
    </location>
</feature>
<protein>
    <submittedName>
        <fullName evidence="2">Uncharacterized protein</fullName>
    </submittedName>
</protein>
<evidence type="ECO:0000256" key="1">
    <source>
        <dbReference type="SAM" id="MobiDB-lite"/>
    </source>
</evidence>
<feature type="compositionally biased region" description="Basic and acidic residues" evidence="1">
    <location>
        <begin position="18"/>
        <end position="27"/>
    </location>
</feature>
<dbReference type="Proteomes" id="UP000631114">
    <property type="component" value="Unassembled WGS sequence"/>
</dbReference>
<accession>A0A835HZU2</accession>
<dbReference type="OrthoDB" id="1301178at2759"/>
<keyword evidence="3" id="KW-1185">Reference proteome</keyword>
<reference evidence="2 3" key="1">
    <citation type="submission" date="2020-10" db="EMBL/GenBank/DDBJ databases">
        <title>The Coptis chinensis genome and diversification of protoberbering-type alkaloids.</title>
        <authorList>
            <person name="Wang B."/>
            <person name="Shu S."/>
            <person name="Song C."/>
            <person name="Liu Y."/>
        </authorList>
    </citation>
    <scope>NUCLEOTIDE SEQUENCE [LARGE SCALE GENOMIC DNA]</scope>
    <source>
        <strain evidence="2">HL-2020</strain>
        <tissue evidence="2">Leaf</tissue>
    </source>
</reference>
<evidence type="ECO:0000313" key="3">
    <source>
        <dbReference type="Proteomes" id="UP000631114"/>
    </source>
</evidence>
<comment type="caution">
    <text evidence="2">The sequence shown here is derived from an EMBL/GenBank/DDBJ whole genome shotgun (WGS) entry which is preliminary data.</text>
</comment>
<gene>
    <name evidence="2" type="ORF">IFM89_006011</name>
</gene>
<sequence>MMFLDVLDGIDDDDDGGDEARVEEENRDAVTDLNTNTQDWVVGDDEITDLTTNVQDWVGQGGVSVEGDRGEAPNMFHPQPPSVICNLNSLFLFTSILRATTSSQWKNASVQRLLSLDVSSVPSALATRGVRTPLVTKLSRSCSCFPTANHFLQSARYSLCMSLVGSLSAASLFTSILLGLGSYKGFYCSASPTGLVVEMPRPAGEGSSFAVVESRGLFQGTDHHRRTNNFHGCIEGRVQRCSGKDLCGGKAEHPVFFIKKGIGPYKIGIIPLKGPVDQPISNLRGLWTKSLRPASPYPAEPTSEAGILQFLRVAACFLPPTPSVIKPTTYRLGF</sequence>